<accession>A0A9D4GXQ4</accession>
<gene>
    <name evidence="1" type="ORF">DPMN_125524</name>
</gene>
<evidence type="ECO:0000313" key="1">
    <source>
        <dbReference type="EMBL" id="KAH3823708.1"/>
    </source>
</evidence>
<dbReference type="AlphaFoldDB" id="A0A9D4GXQ4"/>
<reference evidence="1" key="1">
    <citation type="journal article" date="2019" name="bioRxiv">
        <title>The Genome of the Zebra Mussel, Dreissena polymorpha: A Resource for Invasive Species Research.</title>
        <authorList>
            <person name="McCartney M.A."/>
            <person name="Auch B."/>
            <person name="Kono T."/>
            <person name="Mallez S."/>
            <person name="Zhang Y."/>
            <person name="Obille A."/>
            <person name="Becker A."/>
            <person name="Abrahante J.E."/>
            <person name="Garbe J."/>
            <person name="Badalamenti J.P."/>
            <person name="Herman A."/>
            <person name="Mangelson H."/>
            <person name="Liachko I."/>
            <person name="Sullivan S."/>
            <person name="Sone E.D."/>
            <person name="Koren S."/>
            <person name="Silverstein K.A.T."/>
            <person name="Beckman K.B."/>
            <person name="Gohl D.M."/>
        </authorList>
    </citation>
    <scope>NUCLEOTIDE SEQUENCE</scope>
    <source>
        <strain evidence="1">Duluth1</strain>
        <tissue evidence="1">Whole animal</tissue>
    </source>
</reference>
<sequence length="89" mass="10169">MATVRQYDGDNAIERWRHCDDTTATVRYDYRIVAPRCVQYDSVVCLRCIYTGSKLAYSPIGLNHLLEQEMACAIALLRLQVCEQILVNA</sequence>
<keyword evidence="2" id="KW-1185">Reference proteome</keyword>
<evidence type="ECO:0000313" key="2">
    <source>
        <dbReference type="Proteomes" id="UP000828390"/>
    </source>
</evidence>
<dbReference type="EMBL" id="JAIWYP010000005">
    <property type="protein sequence ID" value="KAH3823708.1"/>
    <property type="molecule type" value="Genomic_DNA"/>
</dbReference>
<reference evidence="1" key="2">
    <citation type="submission" date="2020-11" db="EMBL/GenBank/DDBJ databases">
        <authorList>
            <person name="McCartney M.A."/>
            <person name="Auch B."/>
            <person name="Kono T."/>
            <person name="Mallez S."/>
            <person name="Becker A."/>
            <person name="Gohl D.M."/>
            <person name="Silverstein K.A.T."/>
            <person name="Koren S."/>
            <person name="Bechman K.B."/>
            <person name="Herman A."/>
            <person name="Abrahante J.E."/>
            <person name="Garbe J."/>
        </authorList>
    </citation>
    <scope>NUCLEOTIDE SEQUENCE</scope>
    <source>
        <strain evidence="1">Duluth1</strain>
        <tissue evidence="1">Whole animal</tissue>
    </source>
</reference>
<dbReference type="Proteomes" id="UP000828390">
    <property type="component" value="Unassembled WGS sequence"/>
</dbReference>
<name>A0A9D4GXQ4_DREPO</name>
<protein>
    <submittedName>
        <fullName evidence="1">Uncharacterized protein</fullName>
    </submittedName>
</protein>
<proteinExistence type="predicted"/>
<comment type="caution">
    <text evidence="1">The sequence shown here is derived from an EMBL/GenBank/DDBJ whole genome shotgun (WGS) entry which is preliminary data.</text>
</comment>
<organism evidence="1 2">
    <name type="scientific">Dreissena polymorpha</name>
    <name type="common">Zebra mussel</name>
    <name type="synonym">Mytilus polymorpha</name>
    <dbReference type="NCBI Taxonomy" id="45954"/>
    <lineage>
        <taxon>Eukaryota</taxon>
        <taxon>Metazoa</taxon>
        <taxon>Spiralia</taxon>
        <taxon>Lophotrochozoa</taxon>
        <taxon>Mollusca</taxon>
        <taxon>Bivalvia</taxon>
        <taxon>Autobranchia</taxon>
        <taxon>Heteroconchia</taxon>
        <taxon>Euheterodonta</taxon>
        <taxon>Imparidentia</taxon>
        <taxon>Neoheterodontei</taxon>
        <taxon>Myida</taxon>
        <taxon>Dreissenoidea</taxon>
        <taxon>Dreissenidae</taxon>
        <taxon>Dreissena</taxon>
    </lineage>
</organism>